<keyword evidence="8" id="KW-0560">Oxidoreductase</keyword>
<dbReference type="PANTHER" id="PTHR38674:SF1">
    <property type="entry name" value="ALKANE 1-MONOOXYGENASE 1"/>
    <property type="match status" value="1"/>
</dbReference>
<dbReference type="GO" id="GO:0004497">
    <property type="term" value="F:monooxygenase activity"/>
    <property type="evidence" value="ECO:0007669"/>
    <property type="project" value="UniProtKB-KW"/>
</dbReference>
<dbReference type="InterPro" id="IPR005804">
    <property type="entry name" value="FA_desaturase_dom"/>
</dbReference>
<evidence type="ECO:0000256" key="4">
    <source>
        <dbReference type="ARBA" id="ARBA00022519"/>
    </source>
</evidence>
<feature type="transmembrane region" description="Helical" evidence="12">
    <location>
        <begin position="42"/>
        <end position="60"/>
    </location>
</feature>
<proteinExistence type="inferred from homology"/>
<evidence type="ECO:0000256" key="2">
    <source>
        <dbReference type="ARBA" id="ARBA00010823"/>
    </source>
</evidence>
<evidence type="ECO:0000259" key="13">
    <source>
        <dbReference type="Pfam" id="PF00487"/>
    </source>
</evidence>
<feature type="transmembrane region" description="Helical" evidence="12">
    <location>
        <begin position="114"/>
        <end position="133"/>
    </location>
</feature>
<keyword evidence="4" id="KW-0997">Cell inner membrane</keyword>
<comment type="caution">
    <text evidence="14">The sequence shown here is derived from an EMBL/GenBank/DDBJ whole genome shotgun (WGS) entry which is preliminary data.</text>
</comment>
<gene>
    <name evidence="14" type="ORF">GCM10007907_12890</name>
</gene>
<evidence type="ECO:0000256" key="1">
    <source>
        <dbReference type="ARBA" id="ARBA00004429"/>
    </source>
</evidence>
<keyword evidence="10 14" id="KW-0503">Monooxygenase</keyword>
<evidence type="ECO:0000256" key="3">
    <source>
        <dbReference type="ARBA" id="ARBA00022475"/>
    </source>
</evidence>
<evidence type="ECO:0000256" key="5">
    <source>
        <dbReference type="ARBA" id="ARBA00022692"/>
    </source>
</evidence>
<feature type="transmembrane region" description="Helical" evidence="12">
    <location>
        <begin position="81"/>
        <end position="102"/>
    </location>
</feature>
<evidence type="ECO:0000256" key="7">
    <source>
        <dbReference type="ARBA" id="ARBA00022989"/>
    </source>
</evidence>
<keyword evidence="9" id="KW-0408">Iron</keyword>
<feature type="domain" description="Fatty acid desaturase" evidence="13">
    <location>
        <begin position="113"/>
        <end position="334"/>
    </location>
</feature>
<reference evidence="15" key="1">
    <citation type="journal article" date="2019" name="Int. J. Syst. Evol. Microbiol.">
        <title>The Global Catalogue of Microorganisms (GCM) 10K type strain sequencing project: providing services to taxonomists for standard genome sequencing and annotation.</title>
        <authorList>
            <consortium name="The Broad Institute Genomics Platform"/>
            <consortium name="The Broad Institute Genome Sequencing Center for Infectious Disease"/>
            <person name="Wu L."/>
            <person name="Ma J."/>
        </authorList>
    </citation>
    <scope>NUCLEOTIDE SEQUENCE [LARGE SCALE GENOMIC DNA]</scope>
    <source>
        <strain evidence="15">NBRC 110044</strain>
    </source>
</reference>
<comment type="similarity">
    <text evidence="2">Belongs to the fatty acid desaturase type 1 family. AlkB subfamily.</text>
</comment>
<dbReference type="InterPro" id="IPR033885">
    <property type="entry name" value="AlkB/XylM"/>
</dbReference>
<evidence type="ECO:0000313" key="14">
    <source>
        <dbReference type="EMBL" id="GLR12499.1"/>
    </source>
</evidence>
<protein>
    <submittedName>
        <fullName evidence="14">Alkane monooxygenase</fullName>
    </submittedName>
</protein>
<dbReference type="PANTHER" id="PTHR38674">
    <property type="entry name" value="ALKANE 1-MONOOXYGENASE 1"/>
    <property type="match status" value="1"/>
</dbReference>
<evidence type="ECO:0000256" key="11">
    <source>
        <dbReference type="ARBA" id="ARBA00023136"/>
    </source>
</evidence>
<evidence type="ECO:0000256" key="9">
    <source>
        <dbReference type="ARBA" id="ARBA00023004"/>
    </source>
</evidence>
<sequence>MSSLLHPAPGAAWNLFKQVGFMVALITPLQAMAGFLDGGWRAWQLLAVSFVLAPCMDWLLGDDPSPPVQQGEPQRHYWFDLVIYLYVPAYWAALLLGLWCAAQPDWTAQTRLGATLSMGVVGGIAIVVAHELGHRRTRLERLLAQLLLQPVCYGHFTLEHNRGHHAWVATPGDPATARYGESFYRFYLRCVPATWQAAWRLEFERMARLGHSRWHWRNAMWRHCGIPLALGLAIALALGPWALLFWLGQAVMAFSLLEVVNYLEHYGLQRRALPDGRYEPVAPRHSWNSNHLFSNLFVYQLQRHADHHAHPSRPYQALRPFPDAPQLPSGYAGMIPLALIPPLWFRVMNPRAKKWGDLPQMNDS</sequence>
<keyword evidence="5 12" id="KW-0812">Transmembrane</keyword>
<dbReference type="RefSeq" id="WP_284195619.1">
    <property type="nucleotide sequence ID" value="NZ_BSOG01000001.1"/>
</dbReference>
<dbReference type="Proteomes" id="UP001156706">
    <property type="component" value="Unassembled WGS sequence"/>
</dbReference>
<keyword evidence="6" id="KW-0479">Metal-binding</keyword>
<keyword evidence="11 12" id="KW-0472">Membrane</keyword>
<dbReference type="CDD" id="cd03512">
    <property type="entry name" value="Alkane-hydroxylase"/>
    <property type="match status" value="1"/>
</dbReference>
<evidence type="ECO:0000313" key="15">
    <source>
        <dbReference type="Proteomes" id="UP001156706"/>
    </source>
</evidence>
<keyword evidence="7 12" id="KW-1133">Transmembrane helix</keyword>
<comment type="subcellular location">
    <subcellularLocation>
        <location evidence="1">Cell inner membrane</location>
        <topology evidence="1">Multi-pass membrane protein</topology>
    </subcellularLocation>
</comment>
<feature type="transmembrane region" description="Helical" evidence="12">
    <location>
        <begin position="219"/>
        <end position="238"/>
    </location>
</feature>
<evidence type="ECO:0000256" key="6">
    <source>
        <dbReference type="ARBA" id="ARBA00022723"/>
    </source>
</evidence>
<name>A0ABQ5YF30_9NEIS</name>
<dbReference type="Pfam" id="PF00487">
    <property type="entry name" value="FA_desaturase"/>
    <property type="match status" value="1"/>
</dbReference>
<evidence type="ECO:0000256" key="12">
    <source>
        <dbReference type="SAM" id="Phobius"/>
    </source>
</evidence>
<organism evidence="14 15">
    <name type="scientific">Chitinimonas prasina</name>
    <dbReference type="NCBI Taxonomy" id="1434937"/>
    <lineage>
        <taxon>Bacteria</taxon>
        <taxon>Pseudomonadati</taxon>
        <taxon>Pseudomonadota</taxon>
        <taxon>Betaproteobacteria</taxon>
        <taxon>Neisseriales</taxon>
        <taxon>Chitinibacteraceae</taxon>
        <taxon>Chitinimonas</taxon>
    </lineage>
</organism>
<keyword evidence="15" id="KW-1185">Reference proteome</keyword>
<accession>A0ABQ5YF30</accession>
<dbReference type="EMBL" id="BSOG01000001">
    <property type="protein sequence ID" value="GLR12499.1"/>
    <property type="molecule type" value="Genomic_DNA"/>
</dbReference>
<evidence type="ECO:0000256" key="8">
    <source>
        <dbReference type="ARBA" id="ARBA00023002"/>
    </source>
</evidence>
<evidence type="ECO:0000256" key="10">
    <source>
        <dbReference type="ARBA" id="ARBA00023033"/>
    </source>
</evidence>
<keyword evidence="3" id="KW-1003">Cell membrane</keyword>
<feature type="transmembrane region" description="Helical" evidence="12">
    <location>
        <begin position="12"/>
        <end position="36"/>
    </location>
</feature>